<feature type="transmembrane region" description="Helical" evidence="1">
    <location>
        <begin position="222"/>
        <end position="240"/>
    </location>
</feature>
<accession>A0ABM7Q3L6</accession>
<evidence type="ECO:0000313" key="2">
    <source>
        <dbReference type="EMBL" id="BCT91850.1"/>
    </source>
</evidence>
<dbReference type="EMBL" id="AP024545">
    <property type="protein sequence ID" value="BCT91850.1"/>
    <property type="molecule type" value="Genomic_DNA"/>
</dbReference>
<gene>
    <name evidence="2" type="ORF">LYSCAS_08740</name>
</gene>
<feature type="transmembrane region" description="Helical" evidence="1">
    <location>
        <begin position="377"/>
        <end position="395"/>
    </location>
</feature>
<feature type="transmembrane region" description="Helical" evidence="1">
    <location>
        <begin position="116"/>
        <end position="135"/>
    </location>
</feature>
<dbReference type="RefSeq" id="WP_213436089.1">
    <property type="nucleotide sequence ID" value="NZ_AP024545.1"/>
</dbReference>
<feature type="transmembrane region" description="Helical" evidence="1">
    <location>
        <begin position="324"/>
        <end position="346"/>
    </location>
</feature>
<feature type="transmembrane region" description="Helical" evidence="1">
    <location>
        <begin position="196"/>
        <end position="213"/>
    </location>
</feature>
<feature type="transmembrane region" description="Helical" evidence="1">
    <location>
        <begin position="298"/>
        <end position="317"/>
    </location>
</feature>
<feature type="transmembrane region" description="Helical" evidence="1">
    <location>
        <begin position="172"/>
        <end position="190"/>
    </location>
</feature>
<keyword evidence="3" id="KW-1185">Reference proteome</keyword>
<protein>
    <recommendedName>
        <fullName evidence="4">Glycosyltransferase RgtA/B/C/D-like domain-containing protein</fullName>
    </recommendedName>
</protein>
<dbReference type="Proteomes" id="UP000681317">
    <property type="component" value="Chromosome"/>
</dbReference>
<feature type="transmembrane region" description="Helical" evidence="1">
    <location>
        <begin position="352"/>
        <end position="370"/>
    </location>
</feature>
<organism evidence="2 3">
    <name type="scientific">Noviluteimonas caseinilytica</name>
    <dbReference type="NCBI Taxonomy" id="2675101"/>
    <lineage>
        <taxon>Bacteria</taxon>
        <taxon>Pseudomonadati</taxon>
        <taxon>Pseudomonadota</taxon>
        <taxon>Gammaproteobacteria</taxon>
        <taxon>Lysobacterales</taxon>
        <taxon>Lysobacteraceae</taxon>
        <taxon>Noviluteimonas</taxon>
    </lineage>
</organism>
<proteinExistence type="predicted"/>
<feature type="transmembrane region" description="Helical" evidence="1">
    <location>
        <begin position="89"/>
        <end position="109"/>
    </location>
</feature>
<feature type="transmembrane region" description="Helical" evidence="1">
    <location>
        <begin position="20"/>
        <end position="39"/>
    </location>
</feature>
<keyword evidence="1" id="KW-1133">Transmembrane helix</keyword>
<keyword evidence="1" id="KW-0472">Membrane</keyword>
<reference evidence="2 3" key="1">
    <citation type="submission" date="2021-03" db="EMBL/GenBank/DDBJ databases">
        <title>Complete Genome Sequences of Two Lysobacter Strains Isolated from Sea Water (Lysobacter caseinilyticus) and Soil (Lysobacter helvus) in South Korea.</title>
        <authorList>
            <person name="Watanabe Y."/>
            <person name="Arakawa K."/>
        </authorList>
    </citation>
    <scope>NUCLEOTIDE SEQUENCE [LARGE SCALE GENOMIC DNA]</scope>
    <source>
        <strain evidence="2 3">KVB24</strain>
    </source>
</reference>
<evidence type="ECO:0008006" key="4">
    <source>
        <dbReference type="Google" id="ProtNLM"/>
    </source>
</evidence>
<evidence type="ECO:0000313" key="3">
    <source>
        <dbReference type="Proteomes" id="UP000681317"/>
    </source>
</evidence>
<sequence>MTLRPDETGRPPDRIESLRAFAFFALVALCLSLAAYHPYYFGDELFSFAFGKQHGGGFADVLAALNAYKPRILMNVLWAAIVAGDWPRWVPMLVFTAGMAASAGYAWLLARVAMRATAGVAIAAGLLVLLSRFNVMLYHDYVSGTIEALSLAAFLAGIYAMRGVLFPGSGIVGARAIATALACFLVAVLIHERYVAGIAGLVGVVVVFQWWQAGRRISARQLAALAALVLVPLIVFVALVKGLSDNPVAMGTSGRVVSVDAGTAKVAGTYALNVLSGTNYGPVWFVGRLNQDAVDATVTFLVCAGAATIAWLLPWAFRRWRPRLSVGALALLAAAFGMIAIASLPGADRQEARWMLPAYALVVLFAVSSYRGAGRALLLLVLGATQLYYIAYGRIESISSILASDTARHLGETLDNVRFSREGGVLVGGTEPDTTWVLGGGGEVFCAVNLHRNDCVRTPAGVAQSPGFDYGFGLAPLVPEAGGAHFALLSRQQAHALVGSKQLPPGGQTLGAAGNWQGWQFARPSDAGPDGLRLDRLAENTLAMPAGELDGVVLVYRAEAVRGTDVLMRQQVNWAAADGAFLGATLSVVPVTAGVRDYPAYVVAPRGAAKGYVYATLHDGATGVVRLESVRIAR</sequence>
<keyword evidence="1" id="KW-0812">Transmembrane</keyword>
<name>A0ABM7Q3L6_9GAMM</name>
<evidence type="ECO:0000256" key="1">
    <source>
        <dbReference type="SAM" id="Phobius"/>
    </source>
</evidence>
<feature type="transmembrane region" description="Helical" evidence="1">
    <location>
        <begin position="141"/>
        <end position="160"/>
    </location>
</feature>